<protein>
    <submittedName>
        <fullName evidence="6">TPM domain-containing protein</fullName>
    </submittedName>
</protein>
<dbReference type="Gene3D" id="3.10.310.50">
    <property type="match status" value="1"/>
</dbReference>
<dbReference type="InterPro" id="IPR007621">
    <property type="entry name" value="TPM_dom"/>
</dbReference>
<dbReference type="PANTHER" id="PTHR48226:SF1">
    <property type="entry name" value="WAS_WASL-INTERACTING PROTEIN FAMILY MEMBER 1"/>
    <property type="match status" value="1"/>
</dbReference>
<evidence type="ECO:0000256" key="4">
    <source>
        <dbReference type="SAM" id="SignalP"/>
    </source>
</evidence>
<proteinExistence type="predicted"/>
<feature type="transmembrane region" description="Helical" evidence="3">
    <location>
        <begin position="175"/>
        <end position="196"/>
    </location>
</feature>
<evidence type="ECO:0000313" key="6">
    <source>
        <dbReference type="EMBL" id="MDW4573270.1"/>
    </source>
</evidence>
<feature type="domain" description="TPM" evidence="5">
    <location>
        <begin position="38"/>
        <end position="156"/>
    </location>
</feature>
<dbReference type="PANTHER" id="PTHR48226">
    <property type="entry name" value="OS06G0326200 PROTEIN"/>
    <property type="match status" value="1"/>
</dbReference>
<keyword evidence="3" id="KW-0812">Transmembrane</keyword>
<reference evidence="6 7" key="1">
    <citation type="submission" date="2023-11" db="EMBL/GenBank/DDBJ databases">
        <title>Draft genome sequence of Microbacterium arthrosphaerae JCM 30492.</title>
        <authorList>
            <person name="Zhang G."/>
            <person name="Ding Y."/>
        </authorList>
    </citation>
    <scope>NUCLEOTIDE SEQUENCE [LARGE SCALE GENOMIC DNA]</scope>
    <source>
        <strain evidence="6 7">JCM 30492</strain>
    </source>
</reference>
<dbReference type="EMBL" id="JAWQEV010000003">
    <property type="protein sequence ID" value="MDW4573270.1"/>
    <property type="molecule type" value="Genomic_DNA"/>
</dbReference>
<feature type="signal peptide" evidence="4">
    <location>
        <begin position="1"/>
        <end position="24"/>
    </location>
</feature>
<dbReference type="RefSeq" id="WP_318353783.1">
    <property type="nucleotide sequence ID" value="NZ_JAWQEV010000003.1"/>
</dbReference>
<keyword evidence="4" id="KW-0732">Signal</keyword>
<evidence type="ECO:0000256" key="2">
    <source>
        <dbReference type="SAM" id="MobiDB-lite"/>
    </source>
</evidence>
<feature type="coiled-coil region" evidence="1">
    <location>
        <begin position="487"/>
        <end position="514"/>
    </location>
</feature>
<evidence type="ECO:0000256" key="3">
    <source>
        <dbReference type="SAM" id="Phobius"/>
    </source>
</evidence>
<feature type="compositionally biased region" description="Gly residues" evidence="2">
    <location>
        <begin position="656"/>
        <end position="674"/>
    </location>
</feature>
<feature type="coiled-coil region" evidence="1">
    <location>
        <begin position="403"/>
        <end position="430"/>
    </location>
</feature>
<evidence type="ECO:0000256" key="1">
    <source>
        <dbReference type="SAM" id="Coils"/>
    </source>
</evidence>
<feature type="chain" id="PRO_5045292525" evidence="4">
    <location>
        <begin position="25"/>
        <end position="683"/>
    </location>
</feature>
<keyword evidence="3" id="KW-1133">Transmembrane helix</keyword>
<dbReference type="Proteomes" id="UP001283109">
    <property type="component" value="Unassembled WGS sequence"/>
</dbReference>
<comment type="caution">
    <text evidence="6">The sequence shown here is derived from an EMBL/GenBank/DDBJ whole genome shotgun (WGS) entry which is preliminary data.</text>
</comment>
<keyword evidence="3" id="KW-0472">Membrane</keyword>
<evidence type="ECO:0000259" key="5">
    <source>
        <dbReference type="Pfam" id="PF04536"/>
    </source>
</evidence>
<evidence type="ECO:0000313" key="7">
    <source>
        <dbReference type="Proteomes" id="UP001283109"/>
    </source>
</evidence>
<name>A0ABU4H1X4_9MICO</name>
<dbReference type="Pfam" id="PF04536">
    <property type="entry name" value="TPM_phosphatase"/>
    <property type="match status" value="1"/>
</dbReference>
<feature type="region of interest" description="Disordered" evidence="2">
    <location>
        <begin position="656"/>
        <end position="683"/>
    </location>
</feature>
<sequence length="683" mass="69599">MRLRWAAALAAAAVIAATSLGGSAALATPPVALDSDYVLDDADVLSNAQEAQAQQRLEQLKSDTGLDLWVAYVDTFTDPSDATEWTYQTADDNGLGPTQYLLAVAVDGRQFYLWGDATGPLSDEQLAAIEQQQIQPALSQDDWLGAVDAAATGITDAEGGGSGAGDAGSSGGASWFTWVLVVVAVGVAVLLLVVFLRRRKRGAVPSGPAGPPQPSIEELERRAASLLVETDDALKTSAQELGFAKAQFGDAATAEFEAALATARQSLDEAFGLKQRLDDAEPDSEQDTRAWNERIIALCETSNALLDEKAAAFDELRKLEQNAPEALARVQDERAKAAAALDQATARLQSLRAAYAPEALATVADNPEQARERLAFADEQLTAAQAAIGAGEGGEAAVGIRAAEEAVGQAALLENAIDKLAADLAEGERSAAALVTELESDLAIAATLPDADGRVAGVIAATRQQLDAARTQLTGTAKRPLAALQSLEAANSQIDTLVQGVRDAEAQAQRARQMVGQVIMQAQAQVSAAEDYITARRGAVGAEARTRLAEAGASLARAQALQSGDPQQAMQHAQRADQLAGLSIQLAQNDVGAFGGGMGGMGGMFGGGGQGGQSGGGMLGAVLGGIVLNSVLGGGRSSGGLGGGMGGGLGGMLGGGGRSSGGGFRPGSFGGGGTRMRRGGGRF</sequence>
<organism evidence="6 7">
    <name type="scientific">Microbacterium arthrosphaerae</name>
    <dbReference type="NCBI Taxonomy" id="792652"/>
    <lineage>
        <taxon>Bacteria</taxon>
        <taxon>Bacillati</taxon>
        <taxon>Actinomycetota</taxon>
        <taxon>Actinomycetes</taxon>
        <taxon>Micrococcales</taxon>
        <taxon>Microbacteriaceae</taxon>
        <taxon>Microbacterium</taxon>
    </lineage>
</organism>
<keyword evidence="1" id="KW-0175">Coiled coil</keyword>
<gene>
    <name evidence="6" type="ORF">R8Z58_10865</name>
</gene>
<keyword evidence="7" id="KW-1185">Reference proteome</keyword>
<accession>A0ABU4H1X4</accession>
<dbReference type="InterPro" id="IPR053099">
    <property type="entry name" value="WAS/WASL-interacting_domain"/>
</dbReference>
<feature type="coiled-coil region" evidence="1">
    <location>
        <begin position="302"/>
        <end position="354"/>
    </location>
</feature>